<feature type="transmembrane region" description="Helical" evidence="1">
    <location>
        <begin position="265"/>
        <end position="280"/>
    </location>
</feature>
<keyword evidence="1" id="KW-0472">Membrane</keyword>
<keyword evidence="1" id="KW-1133">Transmembrane helix</keyword>
<dbReference type="OrthoDB" id="1439867at2"/>
<keyword evidence="1" id="KW-0812">Transmembrane</keyword>
<name>A0A1H5IFM1_9FLAO</name>
<dbReference type="AlphaFoldDB" id="A0A1H5IFM1"/>
<evidence type="ECO:0000256" key="1">
    <source>
        <dbReference type="SAM" id="Phobius"/>
    </source>
</evidence>
<dbReference type="EMBL" id="FNUG01000001">
    <property type="protein sequence ID" value="SEE38996.1"/>
    <property type="molecule type" value="Genomic_DNA"/>
</dbReference>
<feature type="transmembrane region" description="Helical" evidence="1">
    <location>
        <begin position="73"/>
        <end position="105"/>
    </location>
</feature>
<feature type="transmembrane region" description="Helical" evidence="1">
    <location>
        <begin position="12"/>
        <end position="30"/>
    </location>
</feature>
<accession>A0A1H5IFM1</accession>
<reference evidence="2 3" key="1">
    <citation type="submission" date="2016-10" db="EMBL/GenBank/DDBJ databases">
        <authorList>
            <person name="de Groot N.N."/>
        </authorList>
    </citation>
    <scope>NUCLEOTIDE SEQUENCE [LARGE SCALE GENOMIC DNA]</scope>
    <source>
        <strain evidence="2 3">DSM 23553</strain>
    </source>
</reference>
<protein>
    <submittedName>
        <fullName evidence="2">Uncharacterized protein</fullName>
    </submittedName>
</protein>
<keyword evidence="3" id="KW-1185">Reference proteome</keyword>
<feature type="transmembrane region" description="Helical" evidence="1">
    <location>
        <begin position="161"/>
        <end position="186"/>
    </location>
</feature>
<feature type="transmembrane region" description="Helical" evidence="1">
    <location>
        <begin position="42"/>
        <end position="61"/>
    </location>
</feature>
<sequence length="307" mass="35213">MLTSFFSKSRPITFVIVALYISVFFVIANFSEALESGFLFSLRKLGVLALLLLSVFLLNFVSKRNELTTRNAYKTILFAAFACMFLAALQNDAAILANLLVLLALRRIISLRSQRDTVQKIFDATFWIGIASIFYFWSILFLFLVYFGILVHEGYRFKNWLVPIVAFLVLFSIVTSLDLLITDSFFTFSDWFVAANFDFSLYREPVILIPLALLLALTVWASFFYLGVIQKASANTKTSLFIILLFILLSMTVAVFAPTKNSSELIFFFAPLAIIVTNYFQVSDDKWFREIILWLVLLLPFILMLFF</sequence>
<feature type="transmembrane region" description="Helical" evidence="1">
    <location>
        <begin position="287"/>
        <end position="306"/>
    </location>
</feature>
<dbReference type="RefSeq" id="WP_093111240.1">
    <property type="nucleotide sequence ID" value="NZ_FNGG01000001.1"/>
</dbReference>
<proteinExistence type="predicted"/>
<dbReference type="STRING" id="390640.SAMN04488034_101417"/>
<feature type="transmembrane region" description="Helical" evidence="1">
    <location>
        <begin position="206"/>
        <end position="228"/>
    </location>
</feature>
<dbReference type="Pfam" id="PF19992">
    <property type="entry name" value="DUF6427"/>
    <property type="match status" value="1"/>
</dbReference>
<evidence type="ECO:0000313" key="3">
    <source>
        <dbReference type="Proteomes" id="UP000199448"/>
    </source>
</evidence>
<feature type="transmembrane region" description="Helical" evidence="1">
    <location>
        <begin position="125"/>
        <end position="149"/>
    </location>
</feature>
<gene>
    <name evidence="2" type="ORF">SAMN04488034_101417</name>
</gene>
<organism evidence="2 3">
    <name type="scientific">Salinimicrobium catena</name>
    <dbReference type="NCBI Taxonomy" id="390640"/>
    <lineage>
        <taxon>Bacteria</taxon>
        <taxon>Pseudomonadati</taxon>
        <taxon>Bacteroidota</taxon>
        <taxon>Flavobacteriia</taxon>
        <taxon>Flavobacteriales</taxon>
        <taxon>Flavobacteriaceae</taxon>
        <taxon>Salinimicrobium</taxon>
    </lineage>
</organism>
<evidence type="ECO:0000313" key="2">
    <source>
        <dbReference type="EMBL" id="SEE38996.1"/>
    </source>
</evidence>
<feature type="transmembrane region" description="Helical" evidence="1">
    <location>
        <begin position="240"/>
        <end position="259"/>
    </location>
</feature>
<dbReference type="Proteomes" id="UP000199448">
    <property type="component" value="Unassembled WGS sequence"/>
</dbReference>
<dbReference type="InterPro" id="IPR045625">
    <property type="entry name" value="DUF6427"/>
</dbReference>